<dbReference type="AlphaFoldDB" id="A0A834WT14"/>
<proteinExistence type="predicted"/>
<gene>
    <name evidence="1" type="ORF">G2W53_014183</name>
</gene>
<keyword evidence="2" id="KW-1185">Reference proteome</keyword>
<comment type="caution">
    <text evidence="1">The sequence shown here is derived from an EMBL/GenBank/DDBJ whole genome shotgun (WGS) entry which is preliminary data.</text>
</comment>
<sequence length="69" mass="8000">MELTEKTPMRECEFNFDDDGRAREQWLARGGSQWCFTSVDGRVDGVLQFCTMSGVVVDVVRRWRSRAPK</sequence>
<evidence type="ECO:0000313" key="1">
    <source>
        <dbReference type="EMBL" id="KAF7831850.1"/>
    </source>
</evidence>
<dbReference type="EMBL" id="JAAIUW010000005">
    <property type="protein sequence ID" value="KAF7831850.1"/>
    <property type="molecule type" value="Genomic_DNA"/>
</dbReference>
<protein>
    <submittedName>
        <fullName evidence="1">Uncharacterized protein</fullName>
    </submittedName>
</protein>
<dbReference type="Proteomes" id="UP000634136">
    <property type="component" value="Unassembled WGS sequence"/>
</dbReference>
<evidence type="ECO:0000313" key="2">
    <source>
        <dbReference type="Proteomes" id="UP000634136"/>
    </source>
</evidence>
<reference evidence="1" key="1">
    <citation type="submission" date="2020-09" db="EMBL/GenBank/DDBJ databases">
        <title>Genome-Enabled Discovery of Anthraquinone Biosynthesis in Senna tora.</title>
        <authorList>
            <person name="Kang S.-H."/>
            <person name="Pandey R.P."/>
            <person name="Lee C.-M."/>
            <person name="Sim J.-S."/>
            <person name="Jeong J.-T."/>
            <person name="Choi B.-S."/>
            <person name="Jung M."/>
            <person name="Ginzburg D."/>
            <person name="Zhao K."/>
            <person name="Won S.Y."/>
            <person name="Oh T.-J."/>
            <person name="Yu Y."/>
            <person name="Kim N.-H."/>
            <person name="Lee O.R."/>
            <person name="Lee T.-H."/>
            <person name="Bashyal P."/>
            <person name="Kim T.-S."/>
            <person name="Lee W.-H."/>
            <person name="Kawkins C."/>
            <person name="Kim C.-K."/>
            <person name="Kim J.S."/>
            <person name="Ahn B.O."/>
            <person name="Rhee S.Y."/>
            <person name="Sohng J.K."/>
        </authorList>
    </citation>
    <scope>NUCLEOTIDE SEQUENCE</scope>
    <source>
        <tissue evidence="1">Leaf</tissue>
    </source>
</reference>
<name>A0A834WT14_9FABA</name>
<accession>A0A834WT14</accession>
<organism evidence="1 2">
    <name type="scientific">Senna tora</name>
    <dbReference type="NCBI Taxonomy" id="362788"/>
    <lineage>
        <taxon>Eukaryota</taxon>
        <taxon>Viridiplantae</taxon>
        <taxon>Streptophyta</taxon>
        <taxon>Embryophyta</taxon>
        <taxon>Tracheophyta</taxon>
        <taxon>Spermatophyta</taxon>
        <taxon>Magnoliopsida</taxon>
        <taxon>eudicotyledons</taxon>
        <taxon>Gunneridae</taxon>
        <taxon>Pentapetalae</taxon>
        <taxon>rosids</taxon>
        <taxon>fabids</taxon>
        <taxon>Fabales</taxon>
        <taxon>Fabaceae</taxon>
        <taxon>Caesalpinioideae</taxon>
        <taxon>Cassia clade</taxon>
        <taxon>Senna</taxon>
    </lineage>
</organism>